<organism evidence="3 4">
    <name type="scientific">Humibacillus xanthopallidus</name>
    <dbReference type="NCBI Taxonomy" id="412689"/>
    <lineage>
        <taxon>Bacteria</taxon>
        <taxon>Bacillati</taxon>
        <taxon>Actinomycetota</taxon>
        <taxon>Actinomycetes</taxon>
        <taxon>Micrococcales</taxon>
        <taxon>Intrasporangiaceae</taxon>
        <taxon>Humibacillus</taxon>
    </lineage>
</organism>
<proteinExistence type="predicted"/>
<dbReference type="GO" id="GO:0008932">
    <property type="term" value="F:lytic endotransglycosylase activity"/>
    <property type="evidence" value="ECO:0007669"/>
    <property type="project" value="TreeGrafter"/>
</dbReference>
<reference evidence="3 4" key="1">
    <citation type="submission" date="2019-06" db="EMBL/GenBank/DDBJ databases">
        <title>Sequencing the genomes of 1000 actinobacteria strains.</title>
        <authorList>
            <person name="Klenk H.-P."/>
        </authorList>
    </citation>
    <scope>NUCLEOTIDE SEQUENCE [LARGE SCALE GENOMIC DNA]</scope>
    <source>
        <strain evidence="3 4">DSM 21776</strain>
    </source>
</reference>
<comment type="caution">
    <text evidence="3">The sequence shown here is derived from an EMBL/GenBank/DDBJ whole genome shotgun (WGS) entry which is preliminary data.</text>
</comment>
<dbReference type="SMART" id="SM00257">
    <property type="entry name" value="LysM"/>
    <property type="match status" value="2"/>
</dbReference>
<evidence type="ECO:0000259" key="2">
    <source>
        <dbReference type="PROSITE" id="PS51782"/>
    </source>
</evidence>
<dbReference type="Gene3D" id="1.10.530.10">
    <property type="match status" value="1"/>
</dbReference>
<accession>A0A543PU14</accession>
<dbReference type="PROSITE" id="PS51782">
    <property type="entry name" value="LYSM"/>
    <property type="match status" value="2"/>
</dbReference>
<sequence length="347" mass="36244">MPFAVDVAALVTPPHAVVAAAAQTTWTTVTVREGDTLWDLAITHRTTVAAIVAKNRLPLGGAVIHVGQKLLVPGAGSAKPPAAKPATKPVTRPAAKPTARPAAGVQKLTPLRKTAAATRSYVVRSGDTMSGIAKRYKVSLATLLAANHLSASSYIYVGQRIAIPTPGASAKPAPKPISKPAKPTSKPASTPAPKPTTGATTRAQAVAASKARLAAMTVPSRTETADLIRSIATRHGVDPKLALAIGWLESGWNQRAVSPTNAVGVMQIMPVTGTWASQLAGRKLDLYDVRDNITAGVLVLRALQTMADSKDQAIAAYYQGLYSVRTRGLYTDTKAYVATVKAIYARL</sequence>
<dbReference type="PANTHER" id="PTHR33734:SF22">
    <property type="entry name" value="MEMBRANE-BOUND LYTIC MUREIN TRANSGLYCOSYLASE D"/>
    <property type="match status" value="1"/>
</dbReference>
<dbReference type="PANTHER" id="PTHR33734">
    <property type="entry name" value="LYSM DOMAIN-CONTAINING GPI-ANCHORED PROTEIN 2"/>
    <property type="match status" value="1"/>
</dbReference>
<dbReference type="SUPFAM" id="SSF54106">
    <property type="entry name" value="LysM domain"/>
    <property type="match status" value="2"/>
</dbReference>
<feature type="domain" description="LysM" evidence="2">
    <location>
        <begin position="119"/>
        <end position="163"/>
    </location>
</feature>
<protein>
    <submittedName>
        <fullName evidence="3">LysM domain-containing protein</fullName>
    </submittedName>
</protein>
<dbReference type="Pfam" id="PF01464">
    <property type="entry name" value="SLT"/>
    <property type="match status" value="1"/>
</dbReference>
<dbReference type="InterPro" id="IPR023346">
    <property type="entry name" value="Lysozyme-like_dom_sf"/>
</dbReference>
<feature type="region of interest" description="Disordered" evidence="1">
    <location>
        <begin position="75"/>
        <end position="110"/>
    </location>
</feature>
<dbReference type="Gene3D" id="3.10.350.10">
    <property type="entry name" value="LysM domain"/>
    <property type="match status" value="2"/>
</dbReference>
<name>A0A543PU14_9MICO</name>
<dbReference type="CDD" id="cd00118">
    <property type="entry name" value="LysM"/>
    <property type="match status" value="2"/>
</dbReference>
<dbReference type="InterPro" id="IPR008258">
    <property type="entry name" value="Transglycosylase_SLT_dom_1"/>
</dbReference>
<evidence type="ECO:0000256" key="1">
    <source>
        <dbReference type="SAM" id="MobiDB-lite"/>
    </source>
</evidence>
<dbReference type="InterPro" id="IPR036779">
    <property type="entry name" value="LysM_dom_sf"/>
</dbReference>
<feature type="domain" description="LysM" evidence="2">
    <location>
        <begin position="27"/>
        <end position="72"/>
    </location>
</feature>
<dbReference type="Pfam" id="PF01476">
    <property type="entry name" value="LysM"/>
    <property type="match status" value="2"/>
</dbReference>
<feature type="compositionally biased region" description="Low complexity" evidence="1">
    <location>
        <begin position="75"/>
        <end position="105"/>
    </location>
</feature>
<dbReference type="SUPFAM" id="SSF53955">
    <property type="entry name" value="Lysozyme-like"/>
    <property type="match status" value="1"/>
</dbReference>
<evidence type="ECO:0000313" key="4">
    <source>
        <dbReference type="Proteomes" id="UP000320085"/>
    </source>
</evidence>
<dbReference type="RefSeq" id="WP_141819910.1">
    <property type="nucleotide sequence ID" value="NZ_BAAAQC010000005.1"/>
</dbReference>
<dbReference type="InterPro" id="IPR018392">
    <property type="entry name" value="LysM"/>
</dbReference>
<feature type="region of interest" description="Disordered" evidence="1">
    <location>
        <begin position="166"/>
        <end position="200"/>
    </location>
</feature>
<gene>
    <name evidence="3" type="ORF">FHX52_0680</name>
</gene>
<evidence type="ECO:0000313" key="3">
    <source>
        <dbReference type="EMBL" id="TQN47577.1"/>
    </source>
</evidence>
<dbReference type="OrthoDB" id="5244690at2"/>
<dbReference type="Proteomes" id="UP000320085">
    <property type="component" value="Unassembled WGS sequence"/>
</dbReference>
<dbReference type="AlphaFoldDB" id="A0A543PU14"/>
<dbReference type="EMBL" id="VFQF01000001">
    <property type="protein sequence ID" value="TQN47577.1"/>
    <property type="molecule type" value="Genomic_DNA"/>
</dbReference>